<dbReference type="AlphaFoldDB" id="A0A427AJD7"/>
<dbReference type="EMBL" id="AMZH03002206">
    <property type="protein sequence ID" value="RRT76387.1"/>
    <property type="molecule type" value="Genomic_DNA"/>
</dbReference>
<proteinExistence type="predicted"/>
<feature type="compositionally biased region" description="Basic and acidic residues" evidence="1">
    <location>
        <begin position="94"/>
        <end position="105"/>
    </location>
</feature>
<evidence type="ECO:0000313" key="2">
    <source>
        <dbReference type="EMBL" id="RRT76387.1"/>
    </source>
</evidence>
<protein>
    <submittedName>
        <fullName evidence="2">Uncharacterized protein</fullName>
    </submittedName>
</protein>
<feature type="region of interest" description="Disordered" evidence="1">
    <location>
        <begin position="77"/>
        <end position="140"/>
    </location>
</feature>
<evidence type="ECO:0000256" key="1">
    <source>
        <dbReference type="SAM" id="MobiDB-lite"/>
    </source>
</evidence>
<reference evidence="2 3" key="1">
    <citation type="journal article" date="2014" name="Agronomy (Basel)">
        <title>A Draft Genome Sequence for Ensete ventricosum, the Drought-Tolerant Tree Against Hunger.</title>
        <authorList>
            <person name="Harrison J."/>
            <person name="Moore K.A."/>
            <person name="Paszkiewicz K."/>
            <person name="Jones T."/>
            <person name="Grant M."/>
            <person name="Ambacheew D."/>
            <person name="Muzemil S."/>
            <person name="Studholme D.J."/>
        </authorList>
    </citation>
    <scope>NUCLEOTIDE SEQUENCE [LARGE SCALE GENOMIC DNA]</scope>
</reference>
<sequence length="140" mass="15557">MGRNIAGREPVTVAAGPSELLDVPLREVNHQARLPGQPYLWPGAGVPKLQADRLPTTTLRRSHLPLRLLRLFVDGVQIDPHDLPNQTPQGTIDARSERREAEVVRPRGRGTKRNESKKAKDREHATAEAAKQRSRSLCPS</sequence>
<organism evidence="2 3">
    <name type="scientific">Ensete ventricosum</name>
    <name type="common">Abyssinian banana</name>
    <name type="synonym">Musa ensete</name>
    <dbReference type="NCBI Taxonomy" id="4639"/>
    <lineage>
        <taxon>Eukaryota</taxon>
        <taxon>Viridiplantae</taxon>
        <taxon>Streptophyta</taxon>
        <taxon>Embryophyta</taxon>
        <taxon>Tracheophyta</taxon>
        <taxon>Spermatophyta</taxon>
        <taxon>Magnoliopsida</taxon>
        <taxon>Liliopsida</taxon>
        <taxon>Zingiberales</taxon>
        <taxon>Musaceae</taxon>
        <taxon>Ensete</taxon>
    </lineage>
</organism>
<dbReference type="Proteomes" id="UP000287651">
    <property type="component" value="Unassembled WGS sequence"/>
</dbReference>
<accession>A0A427AJD7</accession>
<evidence type="ECO:0000313" key="3">
    <source>
        <dbReference type="Proteomes" id="UP000287651"/>
    </source>
</evidence>
<comment type="caution">
    <text evidence="2">The sequence shown here is derived from an EMBL/GenBank/DDBJ whole genome shotgun (WGS) entry which is preliminary data.</text>
</comment>
<gene>
    <name evidence="2" type="ORF">B296_00027520</name>
</gene>
<feature type="compositionally biased region" description="Basic and acidic residues" evidence="1">
    <location>
        <begin position="112"/>
        <end position="126"/>
    </location>
</feature>
<name>A0A427AJD7_ENSVE</name>